<proteinExistence type="predicted"/>
<dbReference type="AlphaFoldDB" id="A0A2P2N2V3"/>
<sequence>MLPIDGEFCFGRSAKNQIHCDG</sequence>
<organism evidence="1">
    <name type="scientific">Rhizophora mucronata</name>
    <name type="common">Asiatic mangrove</name>
    <dbReference type="NCBI Taxonomy" id="61149"/>
    <lineage>
        <taxon>Eukaryota</taxon>
        <taxon>Viridiplantae</taxon>
        <taxon>Streptophyta</taxon>
        <taxon>Embryophyta</taxon>
        <taxon>Tracheophyta</taxon>
        <taxon>Spermatophyta</taxon>
        <taxon>Magnoliopsida</taxon>
        <taxon>eudicotyledons</taxon>
        <taxon>Gunneridae</taxon>
        <taxon>Pentapetalae</taxon>
        <taxon>rosids</taxon>
        <taxon>fabids</taxon>
        <taxon>Malpighiales</taxon>
        <taxon>Rhizophoraceae</taxon>
        <taxon>Rhizophora</taxon>
    </lineage>
</organism>
<name>A0A2P2N2V3_RHIMU</name>
<accession>A0A2P2N2V3</accession>
<protein>
    <submittedName>
        <fullName evidence="1">Uncharacterized protein</fullName>
    </submittedName>
</protein>
<evidence type="ECO:0000313" key="1">
    <source>
        <dbReference type="EMBL" id="MBX36798.1"/>
    </source>
</evidence>
<reference evidence="1" key="1">
    <citation type="submission" date="2018-02" db="EMBL/GenBank/DDBJ databases">
        <title>Rhizophora mucronata_Transcriptome.</title>
        <authorList>
            <person name="Meera S.P."/>
            <person name="Sreeshan A."/>
            <person name="Augustine A."/>
        </authorList>
    </citation>
    <scope>NUCLEOTIDE SEQUENCE</scope>
    <source>
        <tissue evidence="1">Leaf</tissue>
    </source>
</reference>
<dbReference type="EMBL" id="GGEC01056314">
    <property type="protein sequence ID" value="MBX36798.1"/>
    <property type="molecule type" value="Transcribed_RNA"/>
</dbReference>